<proteinExistence type="predicted"/>
<evidence type="ECO:0008006" key="3">
    <source>
        <dbReference type="Google" id="ProtNLM"/>
    </source>
</evidence>
<evidence type="ECO:0000256" key="1">
    <source>
        <dbReference type="SAM" id="SignalP"/>
    </source>
</evidence>
<keyword evidence="1" id="KW-0732">Signal</keyword>
<protein>
    <recommendedName>
        <fullName evidence="3">PepSY domain-containing protein</fullName>
    </recommendedName>
</protein>
<accession>A0A6B0Y1V5</accession>
<feature type="signal peptide" evidence="1">
    <location>
        <begin position="1"/>
        <end position="23"/>
    </location>
</feature>
<organism evidence="2">
    <name type="scientific">Boseongicola sp. SB0664_bin_43</name>
    <dbReference type="NCBI Taxonomy" id="2604844"/>
    <lineage>
        <taxon>Bacteria</taxon>
        <taxon>Pseudomonadati</taxon>
        <taxon>Pseudomonadota</taxon>
        <taxon>Alphaproteobacteria</taxon>
        <taxon>Rhodobacterales</taxon>
        <taxon>Paracoccaceae</taxon>
        <taxon>Boseongicola</taxon>
    </lineage>
</organism>
<gene>
    <name evidence="2" type="ORF">F4Y60_06565</name>
</gene>
<evidence type="ECO:0000313" key="2">
    <source>
        <dbReference type="EMBL" id="MXY33740.1"/>
    </source>
</evidence>
<feature type="chain" id="PRO_5025362872" description="PepSY domain-containing protein" evidence="1">
    <location>
        <begin position="24"/>
        <end position="104"/>
    </location>
</feature>
<name>A0A6B0Y1V5_9RHOB</name>
<dbReference type="SUPFAM" id="SSF160574">
    <property type="entry name" value="BT0923-like"/>
    <property type="match status" value="1"/>
</dbReference>
<comment type="caution">
    <text evidence="2">The sequence shown here is derived from an EMBL/GenBank/DDBJ whole genome shotgun (WGS) entry which is preliminary data.</text>
</comment>
<sequence length="104" mass="11586">MRGFPVLLIFLGLLVCATGCDIAEVEDKYEDEEYVTDLSKIPEVVLSAAREAVPGIVIIRVEIERTGRGTIYEVYGRANGRYYEIEIGSDGTVFEVEIEHGRSD</sequence>
<reference evidence="2" key="1">
    <citation type="submission" date="2019-09" db="EMBL/GenBank/DDBJ databases">
        <title>Characterisation of the sponge microbiome using genome-centric metagenomics.</title>
        <authorList>
            <person name="Engelberts J.P."/>
            <person name="Robbins S.J."/>
            <person name="De Goeij J.M."/>
            <person name="Aranda M."/>
            <person name="Bell S.C."/>
            <person name="Webster N.S."/>
        </authorList>
    </citation>
    <scope>NUCLEOTIDE SEQUENCE</scope>
    <source>
        <strain evidence="2">SB0664_bin_43</strain>
    </source>
</reference>
<dbReference type="EMBL" id="VXRY01000264">
    <property type="protein sequence ID" value="MXY33740.1"/>
    <property type="molecule type" value="Genomic_DNA"/>
</dbReference>
<dbReference type="AlphaFoldDB" id="A0A6B0Y1V5"/>